<evidence type="ECO:0000313" key="3">
    <source>
        <dbReference type="WBParaSite" id="SSLN_0001460701-mRNA-1"/>
    </source>
</evidence>
<evidence type="ECO:0000313" key="1">
    <source>
        <dbReference type="EMBL" id="VDM00455.1"/>
    </source>
</evidence>
<gene>
    <name evidence="1" type="ORF">SSLN_LOCUS14069</name>
</gene>
<accession>A0A183TC71</accession>
<protein>
    <submittedName>
        <fullName evidence="1 3">Uncharacterized protein</fullName>
    </submittedName>
</protein>
<dbReference type="OrthoDB" id="498611at2759"/>
<dbReference type="EMBL" id="UYSU01038628">
    <property type="protein sequence ID" value="VDM00455.1"/>
    <property type="molecule type" value="Genomic_DNA"/>
</dbReference>
<organism evidence="3">
    <name type="scientific">Schistocephalus solidus</name>
    <name type="common">Tapeworm</name>
    <dbReference type="NCBI Taxonomy" id="70667"/>
    <lineage>
        <taxon>Eukaryota</taxon>
        <taxon>Metazoa</taxon>
        <taxon>Spiralia</taxon>
        <taxon>Lophotrochozoa</taxon>
        <taxon>Platyhelminthes</taxon>
        <taxon>Cestoda</taxon>
        <taxon>Eucestoda</taxon>
        <taxon>Diphyllobothriidea</taxon>
        <taxon>Diphyllobothriidae</taxon>
        <taxon>Schistocephalus</taxon>
    </lineage>
</organism>
<reference evidence="1 2" key="2">
    <citation type="submission" date="2018-11" db="EMBL/GenBank/DDBJ databases">
        <authorList>
            <consortium name="Pathogen Informatics"/>
        </authorList>
    </citation>
    <scope>NUCLEOTIDE SEQUENCE [LARGE SCALE GENOMIC DNA]</scope>
    <source>
        <strain evidence="1 2">NST_G2</strain>
    </source>
</reference>
<dbReference type="Proteomes" id="UP000275846">
    <property type="component" value="Unassembled WGS sequence"/>
</dbReference>
<name>A0A183TC71_SCHSO</name>
<dbReference type="AlphaFoldDB" id="A0A183TC71"/>
<reference evidence="3" key="1">
    <citation type="submission" date="2016-06" db="UniProtKB">
        <authorList>
            <consortium name="WormBaseParasite"/>
        </authorList>
    </citation>
    <scope>IDENTIFICATION</scope>
</reference>
<proteinExistence type="predicted"/>
<keyword evidence="2" id="KW-1185">Reference proteome</keyword>
<sequence>MLVPKEHKTDGELKQGTKTLSLLSYVSKVSEATERLFRPLNVGVVHRLDATIRRLVMQPKVRLPPADTSGVICRVNCLDCRDNYCGITDKRLRTRMNQHTLALRRKDARSHFVMHSLENNHWFDFDGAQVLGRAKKDWRAKSSKLGSQKPNLSNAALTYQCPMRPSSIIGAREVDR</sequence>
<evidence type="ECO:0000313" key="2">
    <source>
        <dbReference type="Proteomes" id="UP000275846"/>
    </source>
</evidence>
<dbReference type="WBParaSite" id="SSLN_0001460701-mRNA-1">
    <property type="protein sequence ID" value="SSLN_0001460701-mRNA-1"/>
    <property type="gene ID" value="SSLN_0001460701"/>
</dbReference>